<keyword evidence="7" id="KW-0349">Heme</keyword>
<dbReference type="GO" id="GO:0004497">
    <property type="term" value="F:monooxygenase activity"/>
    <property type="evidence" value="ECO:0007669"/>
    <property type="project" value="UniProtKB-KW"/>
</dbReference>
<evidence type="ECO:0000256" key="3">
    <source>
        <dbReference type="ARBA" id="ARBA00022692"/>
    </source>
</evidence>
<keyword evidence="9" id="KW-1185">Reference proteome</keyword>
<dbReference type="InterPro" id="IPR017972">
    <property type="entry name" value="Cyt_P450_CS"/>
</dbReference>
<evidence type="ECO:0000256" key="7">
    <source>
        <dbReference type="RuleBase" id="RU000461"/>
    </source>
</evidence>
<dbReference type="PANTHER" id="PTHR24286:SF190">
    <property type="entry name" value="CYTOCHROME P450"/>
    <property type="match status" value="1"/>
</dbReference>
<evidence type="ECO:0000256" key="1">
    <source>
        <dbReference type="ARBA" id="ARBA00004167"/>
    </source>
</evidence>
<sequence>MFFSCRSTRSVQKKSLICNSKGVKESASLMSFSCRSTRFVQKMSLICNSKGIKESPSLMSFSCRSTRFVQKMSLSKRKTRSSKRLPPGSLGLPFLGQSLEFLRAMRSNDGRKWLEQRIRKYGPVSKLNLFGKPAVFIHGQAANKLVFTSDSSGTAQTTAMRAILGDQTLFGLSGHDHKRVRNALMTFLKPESLKAYVGKMDDKVNEHLQVYWQGKREITIFWVSSMTQMDEHIFPEPSKFDPGRFENQASIPPYSFIPFGGGPHLCAGYEFAKIETLVTIHYIVTQFTWKLTADDSFTLDPMPTPTRGLPIQIFPRNIM</sequence>
<dbReference type="InterPro" id="IPR036396">
    <property type="entry name" value="Cyt_P450_sf"/>
</dbReference>
<keyword evidence="4 7" id="KW-0479">Metal-binding</keyword>
<comment type="similarity">
    <text evidence="2 7">Belongs to the cytochrome P450 family.</text>
</comment>
<dbReference type="GO" id="GO:0020037">
    <property type="term" value="F:heme binding"/>
    <property type="evidence" value="ECO:0007669"/>
    <property type="project" value="InterPro"/>
</dbReference>
<evidence type="ECO:0000313" key="8">
    <source>
        <dbReference type="EMBL" id="KAF5730559.1"/>
    </source>
</evidence>
<keyword evidence="5" id="KW-1133">Transmembrane helix</keyword>
<dbReference type="SUPFAM" id="SSF48264">
    <property type="entry name" value="Cytochrome P450"/>
    <property type="match status" value="2"/>
</dbReference>
<comment type="caution">
    <text evidence="8">The sequence shown here is derived from an EMBL/GenBank/DDBJ whole genome shotgun (WGS) entry which is preliminary data.</text>
</comment>
<keyword evidence="7" id="KW-0503">Monooxygenase</keyword>
<keyword evidence="3" id="KW-0812">Transmembrane</keyword>
<evidence type="ECO:0000313" key="9">
    <source>
        <dbReference type="Proteomes" id="UP000593562"/>
    </source>
</evidence>
<dbReference type="GO" id="GO:0016125">
    <property type="term" value="P:sterol metabolic process"/>
    <property type="evidence" value="ECO:0007669"/>
    <property type="project" value="TreeGrafter"/>
</dbReference>
<dbReference type="PANTHER" id="PTHR24286">
    <property type="entry name" value="CYTOCHROME P450 26"/>
    <property type="match status" value="1"/>
</dbReference>
<dbReference type="EMBL" id="JAAARO010000019">
    <property type="protein sequence ID" value="KAF5730559.1"/>
    <property type="molecule type" value="Genomic_DNA"/>
</dbReference>
<accession>A0A7J7C8V5</accession>
<keyword evidence="7" id="KW-0560">Oxidoreductase</keyword>
<dbReference type="InParanoid" id="A0A7J7C8V5"/>
<dbReference type="GO" id="GO:0016020">
    <property type="term" value="C:membrane"/>
    <property type="evidence" value="ECO:0007669"/>
    <property type="project" value="UniProtKB-SubCell"/>
</dbReference>
<organism evidence="8 9">
    <name type="scientific">Tripterygium wilfordii</name>
    <name type="common">Thunder God vine</name>
    <dbReference type="NCBI Taxonomy" id="458696"/>
    <lineage>
        <taxon>Eukaryota</taxon>
        <taxon>Viridiplantae</taxon>
        <taxon>Streptophyta</taxon>
        <taxon>Embryophyta</taxon>
        <taxon>Tracheophyta</taxon>
        <taxon>Spermatophyta</taxon>
        <taxon>Magnoliopsida</taxon>
        <taxon>eudicotyledons</taxon>
        <taxon>Gunneridae</taxon>
        <taxon>Pentapetalae</taxon>
        <taxon>rosids</taxon>
        <taxon>fabids</taxon>
        <taxon>Celastrales</taxon>
        <taxon>Celastraceae</taxon>
        <taxon>Tripterygium</taxon>
    </lineage>
</organism>
<evidence type="ECO:0000256" key="6">
    <source>
        <dbReference type="ARBA" id="ARBA00023004"/>
    </source>
</evidence>
<keyword evidence="5" id="KW-0472">Membrane</keyword>
<dbReference type="GO" id="GO:0016705">
    <property type="term" value="F:oxidoreductase activity, acting on paired donors, with incorporation or reduction of molecular oxygen"/>
    <property type="evidence" value="ECO:0007669"/>
    <property type="project" value="InterPro"/>
</dbReference>
<dbReference type="PROSITE" id="PS00086">
    <property type="entry name" value="CYTOCHROME_P450"/>
    <property type="match status" value="1"/>
</dbReference>
<dbReference type="PRINTS" id="PR00359">
    <property type="entry name" value="BP450"/>
</dbReference>
<protein>
    <submittedName>
        <fullName evidence="8">Cytochrome P450 716B1-like protein</fullName>
    </submittedName>
</protein>
<evidence type="ECO:0000256" key="2">
    <source>
        <dbReference type="ARBA" id="ARBA00010617"/>
    </source>
</evidence>
<dbReference type="GO" id="GO:0005506">
    <property type="term" value="F:iron ion binding"/>
    <property type="evidence" value="ECO:0007669"/>
    <property type="project" value="InterPro"/>
</dbReference>
<evidence type="ECO:0000256" key="5">
    <source>
        <dbReference type="ARBA" id="ARBA00022989"/>
    </source>
</evidence>
<dbReference type="InterPro" id="IPR001128">
    <property type="entry name" value="Cyt_P450"/>
</dbReference>
<name>A0A7J7C8V5_TRIWF</name>
<reference evidence="8 9" key="1">
    <citation type="journal article" date="2020" name="Nat. Commun.">
        <title>Genome of Tripterygium wilfordii and identification of cytochrome P450 involved in triptolide biosynthesis.</title>
        <authorList>
            <person name="Tu L."/>
            <person name="Su P."/>
            <person name="Zhang Z."/>
            <person name="Gao L."/>
            <person name="Wang J."/>
            <person name="Hu T."/>
            <person name="Zhou J."/>
            <person name="Zhang Y."/>
            <person name="Zhao Y."/>
            <person name="Liu Y."/>
            <person name="Song Y."/>
            <person name="Tong Y."/>
            <person name="Lu Y."/>
            <person name="Yang J."/>
            <person name="Xu C."/>
            <person name="Jia M."/>
            <person name="Peters R.J."/>
            <person name="Huang L."/>
            <person name="Gao W."/>
        </authorList>
    </citation>
    <scope>NUCLEOTIDE SEQUENCE [LARGE SCALE GENOMIC DNA]</scope>
    <source>
        <strain evidence="9">cv. XIE 37</strain>
        <tissue evidence="8">Leaf</tissue>
    </source>
</reference>
<dbReference type="AlphaFoldDB" id="A0A7J7C8V5"/>
<proteinExistence type="inferred from homology"/>
<comment type="subcellular location">
    <subcellularLocation>
        <location evidence="1">Membrane</location>
        <topology evidence="1">Single-pass membrane protein</topology>
    </subcellularLocation>
</comment>
<dbReference type="Pfam" id="PF00067">
    <property type="entry name" value="p450"/>
    <property type="match status" value="1"/>
</dbReference>
<evidence type="ECO:0000256" key="4">
    <source>
        <dbReference type="ARBA" id="ARBA00022723"/>
    </source>
</evidence>
<dbReference type="Proteomes" id="UP000593562">
    <property type="component" value="Unassembled WGS sequence"/>
</dbReference>
<keyword evidence="6 7" id="KW-0408">Iron</keyword>
<gene>
    <name evidence="8" type="ORF">HS088_TW19G00150</name>
</gene>
<dbReference type="Gene3D" id="1.10.630.10">
    <property type="entry name" value="Cytochrome P450"/>
    <property type="match status" value="2"/>
</dbReference>
<dbReference type="InterPro" id="IPR002397">
    <property type="entry name" value="Cyt_P450_B"/>
</dbReference>